<dbReference type="PANTHER" id="PTHR13779:SF7">
    <property type="entry name" value="ATPASE WRNIP1"/>
    <property type="match status" value="1"/>
</dbReference>
<dbReference type="InterPro" id="IPR003959">
    <property type="entry name" value="ATPase_AAA_core"/>
</dbReference>
<evidence type="ECO:0000256" key="1">
    <source>
        <dbReference type="ARBA" id="ARBA00008959"/>
    </source>
</evidence>
<dbReference type="PANTHER" id="PTHR13779">
    <property type="entry name" value="WERNER HELICASE-INTERACTING PROTEIN 1 FAMILY MEMBER"/>
    <property type="match status" value="1"/>
</dbReference>
<dbReference type="GO" id="GO:0016887">
    <property type="term" value="F:ATP hydrolysis activity"/>
    <property type="evidence" value="ECO:0007669"/>
    <property type="project" value="InterPro"/>
</dbReference>
<dbReference type="Pfam" id="PF00004">
    <property type="entry name" value="AAA"/>
    <property type="match status" value="1"/>
</dbReference>
<dbReference type="InterPro" id="IPR008921">
    <property type="entry name" value="DNA_pol3_clamp-load_cplx_C"/>
</dbReference>
<comment type="similarity">
    <text evidence="1">Belongs to the AAA ATPase family. RarA/MGS1/WRNIP1 subfamily.</text>
</comment>
<dbReference type="GO" id="GO:0017116">
    <property type="term" value="F:single-stranded DNA helicase activity"/>
    <property type="evidence" value="ECO:0007669"/>
    <property type="project" value="TreeGrafter"/>
</dbReference>
<reference evidence="5 6" key="1">
    <citation type="journal article" date="2014" name="PLoS ONE">
        <title>An emerging Mycoplasma associated with trichomoniasis, vaginal infection and disease.</title>
        <authorList>
            <consortium name="Vaginal Microbiome Consortium"/>
            <person name="Fettweis J.M."/>
            <person name="Serrano M.G."/>
            <person name="Huang B."/>
            <person name="Brooks J.P."/>
            <person name="Glascock A.L."/>
            <person name="Sheth N.U."/>
            <person name="Strauss J.F.III."/>
            <person name="Jefferson K.K."/>
            <person name="Buck G.A."/>
        </authorList>
    </citation>
    <scope>NUCLEOTIDE SEQUENCE [LARGE SCALE GENOMIC DNA]</scope>
    <source>
        <strain evidence="5 6">VCU_M1</strain>
    </source>
</reference>
<keyword evidence="2" id="KW-0547">Nucleotide-binding</keyword>
<dbReference type="SMART" id="SM00382">
    <property type="entry name" value="AAA"/>
    <property type="match status" value="1"/>
</dbReference>
<dbReference type="GO" id="GO:0006261">
    <property type="term" value="P:DNA-templated DNA replication"/>
    <property type="evidence" value="ECO:0007669"/>
    <property type="project" value="TreeGrafter"/>
</dbReference>
<dbReference type="EMBL" id="CP007711">
    <property type="protein sequence ID" value="AIV03698.1"/>
    <property type="molecule type" value="Genomic_DNA"/>
</dbReference>
<dbReference type="GO" id="GO:0005524">
    <property type="term" value="F:ATP binding"/>
    <property type="evidence" value="ECO:0007669"/>
    <property type="project" value="UniProtKB-KW"/>
</dbReference>
<dbReference type="AlphaFoldDB" id="A0A097SSY0"/>
<evidence type="ECO:0000313" key="6">
    <source>
        <dbReference type="Proteomes" id="UP000030066"/>
    </source>
</evidence>
<dbReference type="InterPro" id="IPR032423">
    <property type="entry name" value="AAA_assoc_2"/>
</dbReference>
<dbReference type="SUPFAM" id="SSF52540">
    <property type="entry name" value="P-loop containing nucleoside triphosphate hydrolases"/>
    <property type="match status" value="1"/>
</dbReference>
<protein>
    <submittedName>
        <fullName evidence="5">AAA family ATPase</fullName>
    </submittedName>
</protein>
<dbReference type="Gene3D" id="3.40.50.300">
    <property type="entry name" value="P-loop containing nucleotide triphosphate hydrolases"/>
    <property type="match status" value="1"/>
</dbReference>
<evidence type="ECO:0000256" key="3">
    <source>
        <dbReference type="ARBA" id="ARBA00022840"/>
    </source>
</evidence>
<name>A0A097SSY0_9BACT</name>
<dbReference type="CDD" id="cd18139">
    <property type="entry name" value="HLD_clamp_RarA"/>
    <property type="match status" value="1"/>
</dbReference>
<dbReference type="Pfam" id="PF16193">
    <property type="entry name" value="AAA_assoc_2"/>
    <property type="match status" value="1"/>
</dbReference>
<dbReference type="Gene3D" id="1.10.3710.10">
    <property type="entry name" value="DNA polymerase III clamp loader subunits, C-terminal domain"/>
    <property type="match status" value="1"/>
</dbReference>
<gene>
    <name evidence="5" type="ORF">MGM1_3260</name>
</gene>
<dbReference type="Gene3D" id="1.20.272.10">
    <property type="match status" value="1"/>
</dbReference>
<dbReference type="GO" id="GO:0008047">
    <property type="term" value="F:enzyme activator activity"/>
    <property type="evidence" value="ECO:0007669"/>
    <property type="project" value="TreeGrafter"/>
</dbReference>
<keyword evidence="3" id="KW-0067">ATP-binding</keyword>
<dbReference type="Gene3D" id="1.10.8.60">
    <property type="match status" value="1"/>
</dbReference>
<dbReference type="HOGENOM" id="CLU_017985_1_2_14"/>
<dbReference type="GO" id="GO:0000731">
    <property type="term" value="P:DNA synthesis involved in DNA repair"/>
    <property type="evidence" value="ECO:0007669"/>
    <property type="project" value="TreeGrafter"/>
</dbReference>
<dbReference type="eggNOG" id="COG2256">
    <property type="taxonomic scope" value="Bacteria"/>
</dbReference>
<dbReference type="Pfam" id="PF12002">
    <property type="entry name" value="MgsA_C"/>
    <property type="match status" value="1"/>
</dbReference>
<dbReference type="KEGG" id="mgj:MGM1_3260"/>
<sequence>MNNKQPLAEFLRPNELSEIIGQNHLLNEDSLINRMVKNHKLYSLIFYGPPGVGKTTIALATAKALKIPYAIFNAATDDKTKLNQYLDLAKLSSNGYILICEEIHRLNRDKQDILLPFLEKGIIYLFACTTENPYFIVNPAIRSRCQIIELQPLKADNIFNHLQSLIKSNKIQLKINDDALWNICEQANGDYRNVLNIIDILINLYSDIVVTNELIQKIFSNNNFNASHYGDMHYDTLSALHKSLRGSDVDAALYYGAILIKQKDFVSLNRRLIACCYEDIGLANPQLCDCVINGIKAIEIVGYPECIQIYGCILIEMALSPKSNSAYKAIHMALDTVGKKTYSIPNHIKDQSYASAGKLNHSGYKYPHDYGGYVDQQYLPDALKGIKFYTPTLNGIEDLLQKWIKSNKKD</sequence>
<dbReference type="Proteomes" id="UP000030066">
    <property type="component" value="Chromosome"/>
</dbReference>
<proteinExistence type="inferred from homology"/>
<dbReference type="InterPro" id="IPR027417">
    <property type="entry name" value="P-loop_NTPase"/>
</dbReference>
<dbReference type="STRING" id="1318617.MGM1_3260"/>
<dbReference type="GO" id="GO:0003677">
    <property type="term" value="F:DNA binding"/>
    <property type="evidence" value="ECO:0007669"/>
    <property type="project" value="InterPro"/>
</dbReference>
<feature type="domain" description="AAA+ ATPase" evidence="4">
    <location>
        <begin position="40"/>
        <end position="153"/>
    </location>
</feature>
<accession>A0A097SSY0</accession>
<evidence type="ECO:0000259" key="4">
    <source>
        <dbReference type="SMART" id="SM00382"/>
    </source>
</evidence>
<evidence type="ECO:0000313" key="5">
    <source>
        <dbReference type="EMBL" id="AIV03698.1"/>
    </source>
</evidence>
<dbReference type="InterPro" id="IPR003593">
    <property type="entry name" value="AAA+_ATPase"/>
</dbReference>
<dbReference type="CDD" id="cd00009">
    <property type="entry name" value="AAA"/>
    <property type="match status" value="1"/>
</dbReference>
<dbReference type="InterPro" id="IPR051314">
    <property type="entry name" value="AAA_ATPase_RarA/MGS1/WRNIP1"/>
</dbReference>
<organism evidence="5 6">
    <name type="scientific">Candidatus Malacoplasma girerdii</name>
    <dbReference type="NCBI Taxonomy" id="1318617"/>
    <lineage>
        <taxon>Bacteria</taxon>
        <taxon>Bacillati</taxon>
        <taxon>Mycoplasmatota</taxon>
        <taxon>Mycoplasmoidales</taxon>
        <taxon>Mycoplasmoidaceae</taxon>
        <taxon>Malacoplasma</taxon>
    </lineage>
</organism>
<keyword evidence="6" id="KW-1185">Reference proteome</keyword>
<evidence type="ECO:0000256" key="2">
    <source>
        <dbReference type="ARBA" id="ARBA00022741"/>
    </source>
</evidence>
<dbReference type="SUPFAM" id="SSF48019">
    <property type="entry name" value="post-AAA+ oligomerization domain-like"/>
    <property type="match status" value="1"/>
</dbReference>
<dbReference type="InterPro" id="IPR021886">
    <property type="entry name" value="MgsA_C"/>
</dbReference>